<proteinExistence type="predicted"/>
<dbReference type="Proteomes" id="UP000828941">
    <property type="component" value="Chromosome 11"/>
</dbReference>
<protein>
    <submittedName>
        <fullName evidence="1">Uncharacterized protein</fullName>
    </submittedName>
</protein>
<sequence>MANSQSSKFFHLPCKVFCLFLLLGLLLSGPCSATRTGATLRMLDEDVPAHKDPRHKKYKTGFRYHPMVFNFFPKGLPVPPSAPSSRHNTVEN</sequence>
<name>A0ACB9LS89_BAUVA</name>
<evidence type="ECO:0000313" key="1">
    <source>
        <dbReference type="EMBL" id="KAI4313987.1"/>
    </source>
</evidence>
<comment type="caution">
    <text evidence="1">The sequence shown here is derived from an EMBL/GenBank/DDBJ whole genome shotgun (WGS) entry which is preliminary data.</text>
</comment>
<gene>
    <name evidence="1" type="ORF">L6164_026930</name>
</gene>
<evidence type="ECO:0000313" key="2">
    <source>
        <dbReference type="Proteomes" id="UP000828941"/>
    </source>
</evidence>
<dbReference type="EMBL" id="CM039436">
    <property type="protein sequence ID" value="KAI4313987.1"/>
    <property type="molecule type" value="Genomic_DNA"/>
</dbReference>
<organism evidence="1 2">
    <name type="scientific">Bauhinia variegata</name>
    <name type="common">Purple orchid tree</name>
    <name type="synonym">Phanera variegata</name>
    <dbReference type="NCBI Taxonomy" id="167791"/>
    <lineage>
        <taxon>Eukaryota</taxon>
        <taxon>Viridiplantae</taxon>
        <taxon>Streptophyta</taxon>
        <taxon>Embryophyta</taxon>
        <taxon>Tracheophyta</taxon>
        <taxon>Spermatophyta</taxon>
        <taxon>Magnoliopsida</taxon>
        <taxon>eudicotyledons</taxon>
        <taxon>Gunneridae</taxon>
        <taxon>Pentapetalae</taxon>
        <taxon>rosids</taxon>
        <taxon>fabids</taxon>
        <taxon>Fabales</taxon>
        <taxon>Fabaceae</taxon>
        <taxon>Cercidoideae</taxon>
        <taxon>Cercideae</taxon>
        <taxon>Bauhiniinae</taxon>
        <taxon>Bauhinia</taxon>
    </lineage>
</organism>
<accession>A0ACB9LS89</accession>
<reference evidence="1 2" key="1">
    <citation type="journal article" date="2022" name="DNA Res.">
        <title>Chromosomal-level genome assembly of the orchid tree Bauhinia variegata (Leguminosae; Cercidoideae) supports the allotetraploid origin hypothesis of Bauhinia.</title>
        <authorList>
            <person name="Zhong Y."/>
            <person name="Chen Y."/>
            <person name="Zheng D."/>
            <person name="Pang J."/>
            <person name="Liu Y."/>
            <person name="Luo S."/>
            <person name="Meng S."/>
            <person name="Qian L."/>
            <person name="Wei D."/>
            <person name="Dai S."/>
            <person name="Zhou R."/>
        </authorList>
    </citation>
    <scope>NUCLEOTIDE SEQUENCE [LARGE SCALE GENOMIC DNA]</scope>
    <source>
        <strain evidence="1">BV-YZ2020</strain>
    </source>
</reference>
<keyword evidence="2" id="KW-1185">Reference proteome</keyword>